<dbReference type="InterPro" id="IPR045793">
    <property type="entry name" value="PcRGLX/YetA-like"/>
</dbReference>
<gene>
    <name evidence="4" type="ORF">METZ01_LOCUS323828</name>
</gene>
<feature type="domain" description="PcRGLX/YetA-like central beta-sandwich" evidence="3">
    <location>
        <begin position="114"/>
        <end position="246"/>
    </location>
</feature>
<sequence length="345" mass="38517">RLARVFPNPDQTMPKLTAKLREPAGVSRRRSPLTAGLPFAPGELRDPQRLVVRDAEGRLLPSSAETRATWPDGSIRWALLDAQVDVDAMDESELCIDYGHDVQPFPPSKSPLVATQRPDAIDVATGALLARVARSGPRLFVSVSSERDEYLDLSSGASDLIAWDAEGNSFDGCVDELDVEEENPLRLVLRAQGGFDREGQRILSWIARICFFAHSATLRTYLTIVHDQDHPEVHLQRMTLALPLSFGEDAQATAGSPSGLWQFDEAVGVHRDAPLQMTQWNVERHRVTHSSPEITIDRRSNCTGWLQVADADRAVTLKVRRPWQSFPKRWWTNGRQIGLDLYADV</sequence>
<dbReference type="InterPro" id="IPR048329">
    <property type="entry name" value="PcRGLX_1st"/>
</dbReference>
<feature type="non-terminal residue" evidence="4">
    <location>
        <position position="1"/>
    </location>
</feature>
<feature type="domain" description="PcRGLX/YetA-like N-terminal RIFT barrel" evidence="2">
    <location>
        <begin position="30"/>
        <end position="81"/>
    </location>
</feature>
<reference evidence="4" key="1">
    <citation type="submission" date="2018-05" db="EMBL/GenBank/DDBJ databases">
        <authorList>
            <person name="Lanie J.A."/>
            <person name="Ng W.-L."/>
            <person name="Kazmierczak K.M."/>
            <person name="Andrzejewski T.M."/>
            <person name="Davidsen T.M."/>
            <person name="Wayne K.J."/>
            <person name="Tettelin H."/>
            <person name="Glass J.I."/>
            <person name="Rusch D."/>
            <person name="Podicherti R."/>
            <person name="Tsui H.-C.T."/>
            <person name="Winkler M.E."/>
        </authorList>
    </citation>
    <scope>NUCLEOTIDE SEQUENCE</scope>
</reference>
<dbReference type="AlphaFoldDB" id="A0A382PC42"/>
<feature type="non-terminal residue" evidence="4">
    <location>
        <position position="345"/>
    </location>
</feature>
<dbReference type="Pfam" id="PF19501">
    <property type="entry name" value="PcRGLX_1st"/>
    <property type="match status" value="1"/>
</dbReference>
<feature type="region of interest" description="Disordered" evidence="1">
    <location>
        <begin position="22"/>
        <end position="41"/>
    </location>
</feature>
<dbReference type="PANTHER" id="PTHR40081">
    <property type="entry name" value="CONCANAVALIN A-LIKE LECTIN/GLUCANASE"/>
    <property type="match status" value="1"/>
</dbReference>
<evidence type="ECO:0000259" key="3">
    <source>
        <dbReference type="Pfam" id="PF21345"/>
    </source>
</evidence>
<organism evidence="4">
    <name type="scientific">marine metagenome</name>
    <dbReference type="NCBI Taxonomy" id="408172"/>
    <lineage>
        <taxon>unclassified sequences</taxon>
        <taxon>metagenomes</taxon>
        <taxon>ecological metagenomes</taxon>
    </lineage>
</organism>
<evidence type="ECO:0000256" key="1">
    <source>
        <dbReference type="SAM" id="MobiDB-lite"/>
    </source>
</evidence>
<dbReference type="InterPro" id="IPR048330">
    <property type="entry name" value="PcRGLX/YetA_2nd"/>
</dbReference>
<evidence type="ECO:0000313" key="4">
    <source>
        <dbReference type="EMBL" id="SVC70974.1"/>
    </source>
</evidence>
<dbReference type="EMBL" id="UINC01106363">
    <property type="protein sequence ID" value="SVC70974.1"/>
    <property type="molecule type" value="Genomic_DNA"/>
</dbReference>
<dbReference type="PANTHER" id="PTHR40081:SF1">
    <property type="entry name" value="TAT PATHWAY SIGNAL SEQUENCE DOMAIN PROTEIN"/>
    <property type="match status" value="1"/>
</dbReference>
<proteinExistence type="predicted"/>
<evidence type="ECO:0000259" key="2">
    <source>
        <dbReference type="Pfam" id="PF19501"/>
    </source>
</evidence>
<name>A0A382PC42_9ZZZZ</name>
<dbReference type="Pfam" id="PF21345">
    <property type="entry name" value="PcRGLX_2nd"/>
    <property type="match status" value="1"/>
</dbReference>
<evidence type="ECO:0008006" key="5">
    <source>
        <dbReference type="Google" id="ProtNLM"/>
    </source>
</evidence>
<accession>A0A382PC42</accession>
<protein>
    <recommendedName>
        <fullName evidence="5">Glycosyl hydrolase family 38 C-terminal domain-containing protein</fullName>
    </recommendedName>
</protein>